<name>A0AAV6I851_9ERIC</name>
<feature type="region of interest" description="Disordered" evidence="1">
    <location>
        <begin position="69"/>
        <end position="97"/>
    </location>
</feature>
<accession>A0AAV6I851</accession>
<keyword evidence="3" id="KW-1185">Reference proteome</keyword>
<evidence type="ECO:0000313" key="2">
    <source>
        <dbReference type="EMBL" id="KAG5523697.1"/>
    </source>
</evidence>
<organism evidence="2 3">
    <name type="scientific">Rhododendron griersonianum</name>
    <dbReference type="NCBI Taxonomy" id="479676"/>
    <lineage>
        <taxon>Eukaryota</taxon>
        <taxon>Viridiplantae</taxon>
        <taxon>Streptophyta</taxon>
        <taxon>Embryophyta</taxon>
        <taxon>Tracheophyta</taxon>
        <taxon>Spermatophyta</taxon>
        <taxon>Magnoliopsida</taxon>
        <taxon>eudicotyledons</taxon>
        <taxon>Gunneridae</taxon>
        <taxon>Pentapetalae</taxon>
        <taxon>asterids</taxon>
        <taxon>Ericales</taxon>
        <taxon>Ericaceae</taxon>
        <taxon>Ericoideae</taxon>
        <taxon>Rhodoreae</taxon>
        <taxon>Rhododendron</taxon>
    </lineage>
</organism>
<feature type="compositionally biased region" description="Basic and acidic residues" evidence="1">
    <location>
        <begin position="78"/>
        <end position="97"/>
    </location>
</feature>
<sequence>MADKQPVPEMEGKPEEKLTPELVMYAMSLIGQVLYEVKNEQRHEVHPRSCLTGVSDPLMLTHSDIAEFFEESEGSGNKTKEAKTPDSPKDTPEKTSK</sequence>
<proteinExistence type="predicted"/>
<comment type="caution">
    <text evidence="2">The sequence shown here is derived from an EMBL/GenBank/DDBJ whole genome shotgun (WGS) entry which is preliminary data.</text>
</comment>
<reference evidence="2" key="1">
    <citation type="submission" date="2020-08" db="EMBL/GenBank/DDBJ databases">
        <title>Plant Genome Project.</title>
        <authorList>
            <person name="Zhang R.-G."/>
        </authorList>
    </citation>
    <scope>NUCLEOTIDE SEQUENCE</scope>
    <source>
        <strain evidence="2">WSP0</strain>
        <tissue evidence="2">Leaf</tissue>
    </source>
</reference>
<evidence type="ECO:0000256" key="1">
    <source>
        <dbReference type="SAM" id="MobiDB-lite"/>
    </source>
</evidence>
<evidence type="ECO:0000313" key="3">
    <source>
        <dbReference type="Proteomes" id="UP000823749"/>
    </source>
</evidence>
<dbReference type="AlphaFoldDB" id="A0AAV6I851"/>
<gene>
    <name evidence="2" type="ORF">RHGRI_030621</name>
</gene>
<dbReference type="EMBL" id="JACTNZ010000011">
    <property type="protein sequence ID" value="KAG5523697.1"/>
    <property type="molecule type" value="Genomic_DNA"/>
</dbReference>
<protein>
    <submittedName>
        <fullName evidence="2">Uncharacterized protein</fullName>
    </submittedName>
</protein>
<dbReference type="Proteomes" id="UP000823749">
    <property type="component" value="Chromosome 11"/>
</dbReference>